<evidence type="ECO:0000313" key="2">
    <source>
        <dbReference type="EMBL" id="CAK7356920.1"/>
    </source>
</evidence>
<dbReference type="SUPFAM" id="SSF48452">
    <property type="entry name" value="TPR-like"/>
    <property type="match status" value="1"/>
</dbReference>
<feature type="compositionally biased region" description="Pro residues" evidence="1">
    <location>
        <begin position="285"/>
        <end position="294"/>
    </location>
</feature>
<dbReference type="Gene3D" id="1.25.40.10">
    <property type="entry name" value="Tetratricopeptide repeat domain"/>
    <property type="match status" value="1"/>
</dbReference>
<dbReference type="PANTHER" id="PTHR26312">
    <property type="entry name" value="TETRATRICOPEPTIDE REPEAT PROTEIN 5"/>
    <property type="match status" value="1"/>
</dbReference>
<dbReference type="EMBL" id="CAWUPB010001197">
    <property type="protein sequence ID" value="CAK7356920.1"/>
    <property type="molecule type" value="Genomic_DNA"/>
</dbReference>
<comment type="caution">
    <text evidence="2">The sequence shown here is derived from an EMBL/GenBank/DDBJ whole genome shotgun (WGS) entry which is preliminary data.</text>
</comment>
<keyword evidence="3" id="KW-1185">Reference proteome</keyword>
<organism evidence="2 3">
    <name type="scientific">Dovyalis caffra</name>
    <dbReference type="NCBI Taxonomy" id="77055"/>
    <lineage>
        <taxon>Eukaryota</taxon>
        <taxon>Viridiplantae</taxon>
        <taxon>Streptophyta</taxon>
        <taxon>Embryophyta</taxon>
        <taxon>Tracheophyta</taxon>
        <taxon>Spermatophyta</taxon>
        <taxon>Magnoliopsida</taxon>
        <taxon>eudicotyledons</taxon>
        <taxon>Gunneridae</taxon>
        <taxon>Pentapetalae</taxon>
        <taxon>rosids</taxon>
        <taxon>fabids</taxon>
        <taxon>Malpighiales</taxon>
        <taxon>Salicaceae</taxon>
        <taxon>Flacourtieae</taxon>
        <taxon>Dovyalis</taxon>
    </lineage>
</organism>
<dbReference type="AlphaFoldDB" id="A0AAV1SS95"/>
<accession>A0AAV1SS95</accession>
<feature type="compositionally biased region" description="Polar residues" evidence="1">
    <location>
        <begin position="71"/>
        <end position="86"/>
    </location>
</feature>
<dbReference type="InterPro" id="IPR011990">
    <property type="entry name" value="TPR-like_helical_dom_sf"/>
</dbReference>
<evidence type="ECO:0000256" key="1">
    <source>
        <dbReference type="SAM" id="MobiDB-lite"/>
    </source>
</evidence>
<gene>
    <name evidence="2" type="ORF">DCAF_LOCUS27201</name>
</gene>
<feature type="region of interest" description="Disordered" evidence="1">
    <location>
        <begin position="63"/>
        <end position="106"/>
    </location>
</feature>
<protein>
    <submittedName>
        <fullName evidence="2">Uncharacterized protein</fullName>
    </submittedName>
</protein>
<feature type="region of interest" description="Disordered" evidence="1">
    <location>
        <begin position="274"/>
        <end position="294"/>
    </location>
</feature>
<sequence>MILRSSSTPILNSWLPHSIDSLPEPDLQRTKSTSLVVSTSLHCQPSPTDDHSTKKITTRASYLQKTKKSTTKIPTHSISKQPSIKENNNDDHEEEEPSSSSRVLFSSSGLGEGVVNDIGCGTQTLVVGGGVGDAGGGGAGGKGSDGGDVGSGFYGNDSTDFYYQKMIEANPGNALLLGNYAKFLKEVKGDVAKAEEFCERAILANPSDGNVLSLYADLIWQTQKDPRRAETYFDQAVKTASDDCYVLASYAKFLWDAGEENQNEDVQHEIDYNRPGPPGFFHGPPLHPPLAAPT</sequence>
<proteinExistence type="predicted"/>
<reference evidence="2 3" key="1">
    <citation type="submission" date="2024-01" db="EMBL/GenBank/DDBJ databases">
        <authorList>
            <person name="Waweru B."/>
        </authorList>
    </citation>
    <scope>NUCLEOTIDE SEQUENCE [LARGE SCALE GENOMIC DNA]</scope>
</reference>
<name>A0AAV1SS95_9ROSI</name>
<evidence type="ECO:0000313" key="3">
    <source>
        <dbReference type="Proteomes" id="UP001314170"/>
    </source>
</evidence>
<dbReference type="PANTHER" id="PTHR26312:SF215">
    <property type="entry name" value="TPR REPEAT PROTEIN"/>
    <property type="match status" value="1"/>
</dbReference>
<dbReference type="Proteomes" id="UP001314170">
    <property type="component" value="Unassembled WGS sequence"/>
</dbReference>